<feature type="compositionally biased region" description="Low complexity" evidence="1">
    <location>
        <begin position="295"/>
        <end position="308"/>
    </location>
</feature>
<dbReference type="EMBL" id="JAVRRF010000006">
    <property type="protein sequence ID" value="KAK5064084.1"/>
    <property type="molecule type" value="Genomic_DNA"/>
</dbReference>
<reference evidence="2 3" key="1">
    <citation type="submission" date="2023-08" db="EMBL/GenBank/DDBJ databases">
        <title>Black Yeasts Isolated from many extreme environments.</title>
        <authorList>
            <person name="Coleine C."/>
            <person name="Stajich J.E."/>
            <person name="Selbmann L."/>
        </authorList>
    </citation>
    <scope>NUCLEOTIDE SEQUENCE [LARGE SCALE GENOMIC DNA]</scope>
    <source>
        <strain evidence="2 3">CCFEE 6328</strain>
    </source>
</reference>
<gene>
    <name evidence="2" type="ORF">LTR69_003853</name>
</gene>
<feature type="compositionally biased region" description="Basic and acidic residues" evidence="1">
    <location>
        <begin position="334"/>
        <end position="360"/>
    </location>
</feature>
<feature type="compositionally biased region" description="Basic and acidic residues" evidence="1">
    <location>
        <begin position="312"/>
        <end position="322"/>
    </location>
</feature>
<evidence type="ECO:0000313" key="3">
    <source>
        <dbReference type="Proteomes" id="UP001345691"/>
    </source>
</evidence>
<feature type="compositionally biased region" description="Basic and acidic residues" evidence="1">
    <location>
        <begin position="368"/>
        <end position="386"/>
    </location>
</feature>
<keyword evidence="3" id="KW-1185">Reference proteome</keyword>
<organism evidence="2 3">
    <name type="scientific">Exophiala sideris</name>
    <dbReference type="NCBI Taxonomy" id="1016849"/>
    <lineage>
        <taxon>Eukaryota</taxon>
        <taxon>Fungi</taxon>
        <taxon>Dikarya</taxon>
        <taxon>Ascomycota</taxon>
        <taxon>Pezizomycotina</taxon>
        <taxon>Eurotiomycetes</taxon>
        <taxon>Chaetothyriomycetidae</taxon>
        <taxon>Chaetothyriales</taxon>
        <taxon>Herpotrichiellaceae</taxon>
        <taxon>Exophiala</taxon>
    </lineage>
</organism>
<evidence type="ECO:0000256" key="1">
    <source>
        <dbReference type="SAM" id="MobiDB-lite"/>
    </source>
</evidence>
<proteinExistence type="predicted"/>
<sequence length="399" mass="44841">MSNVPDLYPPYPTYAVDMSSGGVYEEDLFFSSPGLSSPVRRGPEDEVPILVERASRVTTLCPAVNNFMVVHKTAFLSLFARQINLIRSRSQAFEDGHITVFDKTLLTLTQNGTDLDNPAAIQYYCEEFLGIHVGASPGEAGRVLSQAVDVPESLINETAPQMTSDANPETDVHQPPAEEMEPQLKRLWEIYEIAKLDYFAVSNSKSHELLGAAKFLRDTAENTQQYLTDKNIDPNMLAELDSTYDMAKATVVSLSGGKKRKFDAVDKDLIEGAPRGHGSSNQNQRGRTESKQYPSRSSDSGYGAGASAFRDNTADTDRDYGRTQHRSSRRRSSSPRDRRDRSPRSPRYGNRDRDRDEPGHRGAYGSKRGSDRRRNPYGYRRDREVDSYQPRKYKEDMSD</sequence>
<evidence type="ECO:0000313" key="2">
    <source>
        <dbReference type="EMBL" id="KAK5064084.1"/>
    </source>
</evidence>
<protein>
    <submittedName>
        <fullName evidence="2">Uncharacterized protein</fullName>
    </submittedName>
</protein>
<accession>A0ABR0JI38</accession>
<name>A0ABR0JI38_9EURO</name>
<feature type="compositionally biased region" description="Basic residues" evidence="1">
    <location>
        <begin position="323"/>
        <end position="333"/>
    </location>
</feature>
<dbReference type="Proteomes" id="UP001345691">
    <property type="component" value="Unassembled WGS sequence"/>
</dbReference>
<feature type="region of interest" description="Disordered" evidence="1">
    <location>
        <begin position="270"/>
        <end position="399"/>
    </location>
</feature>
<comment type="caution">
    <text evidence="2">The sequence shown here is derived from an EMBL/GenBank/DDBJ whole genome shotgun (WGS) entry which is preliminary data.</text>
</comment>